<organism evidence="1 2">
    <name type="scientific">Dermatophagoides farinae</name>
    <name type="common">American house dust mite</name>
    <dbReference type="NCBI Taxonomy" id="6954"/>
    <lineage>
        <taxon>Eukaryota</taxon>
        <taxon>Metazoa</taxon>
        <taxon>Ecdysozoa</taxon>
        <taxon>Arthropoda</taxon>
        <taxon>Chelicerata</taxon>
        <taxon>Arachnida</taxon>
        <taxon>Acari</taxon>
        <taxon>Acariformes</taxon>
        <taxon>Sarcoptiformes</taxon>
        <taxon>Astigmata</taxon>
        <taxon>Psoroptidia</taxon>
        <taxon>Analgoidea</taxon>
        <taxon>Pyroglyphidae</taxon>
        <taxon>Dermatophagoidinae</taxon>
        <taxon>Dermatophagoides</taxon>
    </lineage>
</organism>
<gene>
    <name evidence="1" type="ORF">DERF_011575</name>
</gene>
<sequence length="63" mass="7143">MFPNDACVPDFGGFDTYMNRLFSFIVSANDSRQKANCILSNDESPFDDLDESKLSSNHFFVPK</sequence>
<keyword evidence="2" id="KW-1185">Reference proteome</keyword>
<evidence type="ECO:0000313" key="2">
    <source>
        <dbReference type="Proteomes" id="UP000790347"/>
    </source>
</evidence>
<evidence type="ECO:0000313" key="1">
    <source>
        <dbReference type="EMBL" id="KAH9506863.1"/>
    </source>
</evidence>
<accession>A0A922HWC8</accession>
<comment type="caution">
    <text evidence="1">The sequence shown here is derived from an EMBL/GenBank/DDBJ whole genome shotgun (WGS) entry which is preliminary data.</text>
</comment>
<proteinExistence type="predicted"/>
<dbReference type="Proteomes" id="UP000790347">
    <property type="component" value="Unassembled WGS sequence"/>
</dbReference>
<reference evidence="1" key="1">
    <citation type="submission" date="2013-05" db="EMBL/GenBank/DDBJ databases">
        <authorList>
            <person name="Yim A.K.Y."/>
            <person name="Chan T.F."/>
            <person name="Ji K.M."/>
            <person name="Liu X.Y."/>
            <person name="Zhou J.W."/>
            <person name="Li R.Q."/>
            <person name="Yang K.Y."/>
            <person name="Li J."/>
            <person name="Li M."/>
            <person name="Law P.T.W."/>
            <person name="Wu Y.L."/>
            <person name="Cai Z.L."/>
            <person name="Qin H."/>
            <person name="Bao Y."/>
            <person name="Leung R.K.K."/>
            <person name="Ng P.K.S."/>
            <person name="Zou J."/>
            <person name="Zhong X.J."/>
            <person name="Ran P.X."/>
            <person name="Zhong N.S."/>
            <person name="Liu Z.G."/>
            <person name="Tsui S.K.W."/>
        </authorList>
    </citation>
    <scope>NUCLEOTIDE SEQUENCE</scope>
    <source>
        <strain evidence="1">Derf</strain>
        <tissue evidence="1">Whole organism</tissue>
    </source>
</reference>
<dbReference type="EMBL" id="ASGP02000005">
    <property type="protein sequence ID" value="KAH9506863.1"/>
    <property type="molecule type" value="Genomic_DNA"/>
</dbReference>
<protein>
    <submittedName>
        <fullName evidence="1">Uncharacterized protein</fullName>
    </submittedName>
</protein>
<reference evidence="1" key="2">
    <citation type="journal article" date="2022" name="Res Sq">
        <title>Comparative Genomics Reveals Insights into the Divergent Evolution of Astigmatic Mites and Household Pest Adaptations.</title>
        <authorList>
            <person name="Xiong Q."/>
            <person name="Wan A.T.-Y."/>
            <person name="Liu X.-Y."/>
            <person name="Fung C.S.-H."/>
            <person name="Xiao X."/>
            <person name="Malainual N."/>
            <person name="Hou J."/>
            <person name="Wang L."/>
            <person name="Wang M."/>
            <person name="Yang K."/>
            <person name="Cui Y."/>
            <person name="Leung E."/>
            <person name="Nong W."/>
            <person name="Shin S.-K."/>
            <person name="Au S."/>
            <person name="Jeong K.Y."/>
            <person name="Chew F.T."/>
            <person name="Hui J."/>
            <person name="Leung T.F."/>
            <person name="Tungtrongchitr A."/>
            <person name="Zhong N."/>
            <person name="Liu Z."/>
            <person name="Tsui S."/>
        </authorList>
    </citation>
    <scope>NUCLEOTIDE SEQUENCE</scope>
    <source>
        <strain evidence="1">Derf</strain>
        <tissue evidence="1">Whole organism</tissue>
    </source>
</reference>
<dbReference type="AlphaFoldDB" id="A0A922HWC8"/>
<name>A0A922HWC8_DERFA</name>